<proteinExistence type="predicted"/>
<dbReference type="OrthoDB" id="9181174at2"/>
<organism evidence="1 2">
    <name type="scientific">Sterolibacterium denitrificans</name>
    <dbReference type="NCBI Taxonomy" id="157592"/>
    <lineage>
        <taxon>Bacteria</taxon>
        <taxon>Pseudomonadati</taxon>
        <taxon>Pseudomonadota</taxon>
        <taxon>Betaproteobacteria</taxon>
        <taxon>Nitrosomonadales</taxon>
        <taxon>Sterolibacteriaceae</taxon>
        <taxon>Sterolibacterium</taxon>
    </lineage>
</organism>
<dbReference type="GO" id="GO:0006355">
    <property type="term" value="P:regulation of DNA-templated transcription"/>
    <property type="evidence" value="ECO:0007669"/>
    <property type="project" value="InterPro"/>
</dbReference>
<keyword evidence="2" id="KW-1185">Reference proteome</keyword>
<gene>
    <name evidence="1" type="ORF">ACY05_01500</name>
</gene>
<protein>
    <submittedName>
        <fullName evidence="1">Transcriptional regulator</fullName>
    </submittedName>
</protein>
<dbReference type="RefSeq" id="WP_067169849.1">
    <property type="nucleotide sequence ID" value="NZ_LFZK01000001.1"/>
</dbReference>
<name>A0A656Z8B1_9PROT</name>
<evidence type="ECO:0000313" key="2">
    <source>
        <dbReference type="Proteomes" id="UP000243416"/>
    </source>
</evidence>
<dbReference type="InterPro" id="IPR006793">
    <property type="entry name" value="FaeA"/>
</dbReference>
<dbReference type="Pfam" id="PF04703">
    <property type="entry name" value="FaeA"/>
    <property type="match status" value="1"/>
</dbReference>
<dbReference type="AlphaFoldDB" id="A0A656Z8B1"/>
<evidence type="ECO:0000313" key="1">
    <source>
        <dbReference type="EMBL" id="KYC29247.1"/>
    </source>
</evidence>
<accession>A0A656Z8B1</accession>
<comment type="caution">
    <text evidence="1">The sequence shown here is derived from an EMBL/GenBank/DDBJ whole genome shotgun (WGS) entry which is preliminary data.</text>
</comment>
<reference evidence="1 2" key="1">
    <citation type="journal article" date="2016" name="ISME J.">
        <title>Integrated multi-omics analyses reveal the biochemical mechanisms and phylogenetic relevance of anaerobic androgen biodegradation in the environment.</title>
        <authorList>
            <person name="Yang F.C."/>
            <person name="Chen Y.L."/>
            <person name="Tang S.L."/>
            <person name="Yu C.P."/>
            <person name="Wang P.H."/>
            <person name="Ismail W."/>
            <person name="Wang C.H."/>
            <person name="Ding J.Y."/>
            <person name="Yang C.Y."/>
            <person name="Yang C.Y."/>
            <person name="Chiang Y.R."/>
        </authorList>
    </citation>
    <scope>NUCLEOTIDE SEQUENCE [LARGE SCALE GENOMIC DNA]</scope>
    <source>
        <strain evidence="1 2">DSM 13999</strain>
    </source>
</reference>
<dbReference type="Proteomes" id="UP000243416">
    <property type="component" value="Unassembled WGS sequence"/>
</dbReference>
<sequence length="80" mass="8627">MNTSPIFEHIKKHGQVRDAEIAVALGLGLAKVRSSLSDLSARGHISCCNVTRYQDGKPIEEILCRVSGYIPPAAPGRKPT</sequence>
<dbReference type="EMBL" id="LFZK01000001">
    <property type="protein sequence ID" value="KYC29247.1"/>
    <property type="molecule type" value="Genomic_DNA"/>
</dbReference>